<protein>
    <submittedName>
        <fullName evidence="1">Uncharacterized protein</fullName>
    </submittedName>
</protein>
<evidence type="ECO:0000313" key="2">
    <source>
        <dbReference type="Proteomes" id="UP000321129"/>
    </source>
</evidence>
<proteinExistence type="predicted"/>
<comment type="caution">
    <text evidence="1">The sequence shown here is derived from an EMBL/GenBank/DDBJ whole genome shotgun (WGS) entry which is preliminary data.</text>
</comment>
<dbReference type="Proteomes" id="UP000321129">
    <property type="component" value="Unassembled WGS sequence"/>
</dbReference>
<reference evidence="1 2" key="1">
    <citation type="submission" date="2019-08" db="EMBL/GenBank/DDBJ databases">
        <title>Sphingorhabdus soil sp. nov., isolated from arctic soil.</title>
        <authorList>
            <person name="Liu Y."/>
        </authorList>
    </citation>
    <scope>NUCLEOTIDE SEQUENCE [LARGE SCALE GENOMIC DNA]</scope>
    <source>
        <strain evidence="1 2">D-2Q-5-6</strain>
    </source>
</reference>
<organism evidence="1 2">
    <name type="scientific">Flavisphingopyxis soli</name>
    <dbReference type="NCBI Taxonomy" id="2601267"/>
    <lineage>
        <taxon>Bacteria</taxon>
        <taxon>Pseudomonadati</taxon>
        <taxon>Pseudomonadota</taxon>
        <taxon>Alphaproteobacteria</taxon>
        <taxon>Sphingomonadales</taxon>
        <taxon>Sphingopyxidaceae</taxon>
        <taxon>Flavisphingopyxis</taxon>
    </lineage>
</organism>
<keyword evidence="2" id="KW-1185">Reference proteome</keyword>
<gene>
    <name evidence="1" type="ORF">FSZ31_05095</name>
</gene>
<dbReference type="AlphaFoldDB" id="A0A5C6UTP6"/>
<name>A0A5C6UTP6_9SPHN</name>
<dbReference type="RefSeq" id="WP_147121931.1">
    <property type="nucleotide sequence ID" value="NZ_VOPY01000001.1"/>
</dbReference>
<sequence>MSNTITIPAPSGVGQIRIRDRRRVRRAPAGAIVSQANTTDWQDYRPTRAPLIANDDVRQFMMSFVAFFTAAMIFLA</sequence>
<dbReference type="EMBL" id="VOPY01000001">
    <property type="protein sequence ID" value="TXC74095.1"/>
    <property type="molecule type" value="Genomic_DNA"/>
</dbReference>
<evidence type="ECO:0000313" key="1">
    <source>
        <dbReference type="EMBL" id="TXC74095.1"/>
    </source>
</evidence>
<accession>A0A5C6UTP6</accession>